<evidence type="ECO:0008006" key="4">
    <source>
        <dbReference type="Google" id="ProtNLM"/>
    </source>
</evidence>
<sequence length="645" mass="71299">MTQLPTSLPKLSRSSHDRPSRSSLKTYDSIQSSYKYIQYKSKSKYSQETDPLNGGPPPMSTPYLVYSNSRLPMTRSNETTKTNHGRDKQDDDEKPLSSAMRSGLARPPSSRVRFQGHETLSREKSERDYQEMERTQCQEQGKEREARRHREKDLQHGKASGRPNGSEPLSSIATILRGRRSASIENPPKSAIQLSAYDKMMQTIPTSPVGRSRRSSIGNSPPKSDIKISAFDDVNPRRRSLQDKQLNPTESIQPKDEAVEVVAPHTTDHRGKVVEQVRIEPTSDRIAAKAPLPLVVPEPEAPHSAFDVDDEDTLTNETDDSYDYEFSDFDTDSEDTPSRCLVSEANAGKVDADPGFVENNAADSSRQVGEDKGTSSCSATELPIVKEGKEGERHRVSKLTARDLALHALGRASTCSISDVGSPVSSANERDALNDRLTATDTTAAPTNTPPPMLYTPASSAYPSSRALGRRAPATTGRVRNNRMPPPPVATSSYVRRSRARAPMDLKNHLPPSIGVLSDLSSGSSTFVINPSHFYEVTWRSGEFAFSVQRVYTEENEYEFDDCNQESQLFLRMLLNTERSTCKSFGNVRVGDVLIRVGDTYVSELGLEGSGTVLTKFFANLVGQTPIRLTFQRMSPSDWEGGVEL</sequence>
<gene>
    <name evidence="2" type="ORF">PBS003_LOCUS2271</name>
</gene>
<name>A0AAU9KRI1_9STRA</name>
<organism evidence="2 3">
    <name type="scientific">Peronospora belbahrii</name>
    <dbReference type="NCBI Taxonomy" id="622444"/>
    <lineage>
        <taxon>Eukaryota</taxon>
        <taxon>Sar</taxon>
        <taxon>Stramenopiles</taxon>
        <taxon>Oomycota</taxon>
        <taxon>Peronosporomycetes</taxon>
        <taxon>Peronosporales</taxon>
        <taxon>Peronosporaceae</taxon>
        <taxon>Peronospora</taxon>
    </lineage>
</organism>
<feature type="compositionally biased region" description="Acidic residues" evidence="1">
    <location>
        <begin position="307"/>
        <end position="335"/>
    </location>
</feature>
<evidence type="ECO:0000256" key="1">
    <source>
        <dbReference type="SAM" id="MobiDB-lite"/>
    </source>
</evidence>
<feature type="region of interest" description="Disordered" evidence="1">
    <location>
        <begin position="351"/>
        <end position="378"/>
    </location>
</feature>
<feature type="region of interest" description="Disordered" evidence="1">
    <location>
        <begin position="41"/>
        <end position="257"/>
    </location>
</feature>
<protein>
    <recommendedName>
        <fullName evidence="4">PDZ domain-containing protein</fullName>
    </recommendedName>
</protein>
<reference evidence="2" key="1">
    <citation type="submission" date="2021-11" db="EMBL/GenBank/DDBJ databases">
        <authorList>
            <person name="Islam A."/>
            <person name="Islam S."/>
            <person name="Flora M.S."/>
            <person name="Rahman M."/>
            <person name="Ziaur R.M."/>
            <person name="Epstein J.H."/>
            <person name="Hassan M."/>
            <person name="Klassen M."/>
            <person name="Woodard K."/>
            <person name="Webb A."/>
            <person name="Webby R.J."/>
            <person name="El Zowalaty M.E."/>
        </authorList>
    </citation>
    <scope>NUCLEOTIDE SEQUENCE</scope>
    <source>
        <strain evidence="2">Pbs3</strain>
    </source>
</reference>
<dbReference type="AlphaFoldDB" id="A0AAU9KRI1"/>
<feature type="compositionally biased region" description="Polar residues" evidence="1">
    <location>
        <begin position="243"/>
        <end position="252"/>
    </location>
</feature>
<comment type="caution">
    <text evidence="2">The sequence shown here is derived from an EMBL/GenBank/DDBJ whole genome shotgun (WGS) entry which is preliminary data.</text>
</comment>
<feature type="region of interest" description="Disordered" evidence="1">
    <location>
        <begin position="461"/>
        <end position="495"/>
    </location>
</feature>
<feature type="region of interest" description="Disordered" evidence="1">
    <location>
        <begin position="289"/>
        <end position="337"/>
    </location>
</feature>
<feature type="compositionally biased region" description="Basic and acidic residues" evidence="1">
    <location>
        <begin position="115"/>
        <end position="156"/>
    </location>
</feature>
<feature type="region of interest" description="Disordered" evidence="1">
    <location>
        <begin position="1"/>
        <end position="29"/>
    </location>
</feature>
<evidence type="ECO:0000313" key="3">
    <source>
        <dbReference type="Proteomes" id="UP001160483"/>
    </source>
</evidence>
<feature type="compositionally biased region" description="Basic and acidic residues" evidence="1">
    <location>
        <begin position="84"/>
        <end position="95"/>
    </location>
</feature>
<proteinExistence type="predicted"/>
<dbReference type="Proteomes" id="UP001160483">
    <property type="component" value="Unassembled WGS sequence"/>
</dbReference>
<evidence type="ECO:0000313" key="2">
    <source>
        <dbReference type="EMBL" id="CAH0475458.1"/>
    </source>
</evidence>
<feature type="compositionally biased region" description="Polar residues" evidence="1">
    <location>
        <begin position="66"/>
        <end position="82"/>
    </location>
</feature>
<accession>A0AAU9KRI1</accession>
<dbReference type="EMBL" id="CAKKTJ010000126">
    <property type="protein sequence ID" value="CAH0475458.1"/>
    <property type="molecule type" value="Genomic_DNA"/>
</dbReference>